<reference evidence="2 3" key="1">
    <citation type="submission" date="2018-09" db="EMBL/GenBank/DDBJ databases">
        <title>Zymobacter palmae IAM14233 (=T109) whole genome analysis.</title>
        <authorList>
            <person name="Yanase H."/>
        </authorList>
    </citation>
    <scope>NUCLEOTIDE SEQUENCE [LARGE SCALE GENOMIC DNA]</scope>
    <source>
        <strain evidence="2 3">IAM14233</strain>
    </source>
</reference>
<dbReference type="STRING" id="1123510.GCA_000620025_00671"/>
<dbReference type="KEGG" id="zpl:ZBT109_0469"/>
<accession>A0A348HCA5</accession>
<dbReference type="Proteomes" id="UP000267342">
    <property type="component" value="Chromosome"/>
</dbReference>
<feature type="region of interest" description="Disordered" evidence="1">
    <location>
        <begin position="18"/>
        <end position="58"/>
    </location>
</feature>
<evidence type="ECO:0000313" key="3">
    <source>
        <dbReference type="Proteomes" id="UP000267342"/>
    </source>
</evidence>
<dbReference type="AlphaFoldDB" id="A0A348HCA5"/>
<evidence type="ECO:0000313" key="2">
    <source>
        <dbReference type="EMBL" id="BBG29257.1"/>
    </source>
</evidence>
<name>A0A348HCA5_9GAMM</name>
<keyword evidence="3" id="KW-1185">Reference proteome</keyword>
<dbReference type="EMBL" id="AP018933">
    <property type="protein sequence ID" value="BBG29257.1"/>
    <property type="molecule type" value="Genomic_DNA"/>
</dbReference>
<keyword evidence="2" id="KW-0436">Ligase</keyword>
<organism evidence="2 3">
    <name type="scientific">Zymobacter palmae</name>
    <dbReference type="NCBI Taxonomy" id="33074"/>
    <lineage>
        <taxon>Bacteria</taxon>
        <taxon>Pseudomonadati</taxon>
        <taxon>Pseudomonadota</taxon>
        <taxon>Gammaproteobacteria</taxon>
        <taxon>Oceanospirillales</taxon>
        <taxon>Halomonadaceae</taxon>
        <taxon>Zymobacter group</taxon>
        <taxon>Zymobacter</taxon>
    </lineage>
</organism>
<dbReference type="GO" id="GO:0004812">
    <property type="term" value="F:aminoacyl-tRNA ligase activity"/>
    <property type="evidence" value="ECO:0007669"/>
    <property type="project" value="UniProtKB-KW"/>
</dbReference>
<gene>
    <name evidence="2" type="ORF">ZBT109_0469</name>
</gene>
<protein>
    <submittedName>
        <fullName evidence="2">Tryptophanyl-tRNA synthetase</fullName>
    </submittedName>
</protein>
<proteinExistence type="predicted"/>
<keyword evidence="2" id="KW-0030">Aminoacyl-tRNA synthetase</keyword>
<sequence>MKKAFGVMAERFFCEKTLTRTPQTQPHHPLRPARARTTLRDRFAEPEEQPTDPTEIAS</sequence>
<evidence type="ECO:0000256" key="1">
    <source>
        <dbReference type="SAM" id="MobiDB-lite"/>
    </source>
</evidence>